<dbReference type="InterPro" id="IPR010031">
    <property type="entry name" value="FAD_lactone_oxidase-like"/>
</dbReference>
<proteinExistence type="predicted"/>
<evidence type="ECO:0000256" key="1">
    <source>
        <dbReference type="ARBA" id="ARBA00023002"/>
    </source>
</evidence>
<dbReference type="RefSeq" id="WP_217628857.1">
    <property type="nucleotide sequence ID" value="NZ_BMMJ01000008.1"/>
</dbReference>
<dbReference type="PROSITE" id="PS51387">
    <property type="entry name" value="FAD_PCMH"/>
    <property type="match status" value="1"/>
</dbReference>
<dbReference type="Gene3D" id="3.30.70.2520">
    <property type="match status" value="1"/>
</dbReference>
<dbReference type="STRING" id="683228.GA0070617_4435"/>
<sequence>MATTNGPAASGPAAASAPAATPGPATAEAATPEPAKATGLATAEAAATGPATPEPAKATEPATAEAAAAGPAATEAAEVRRRNWAGNVHYAAARFHRPTSRDELRRLVAGSARLRAAGSGHSFNRLGDTTGDLVSLAGLPAAVRIDADRRTVAVAGGVRYGDLATVLHAQGYALASMASLPHISVAGSIATATHGSGAANGNLATAVAGLELVTADGDLLRVGRGDEDFAGMVVGLGALGVVTEVTLDVVPTFEMRQYVHLDLPREALDAALDSAYSVSVFTDWRGPRFMQVWRKQLADQPAPAADWLGARPAEVPQHPVPGMPAQSCTAQFGEPGPWHERLPHFRLGFNPSNGDELQSEYHLPRSAAAGALAALDPVADRLAAVVQTCEVRTIAADRLWLSPQYDRDSVALHFTWIADPAAVLPVVAEVERRLAPFAPRPHWGKVFDVDPSALAATYPRWDDFAALLTRLDPAGTFRTEALDRYFPRG</sequence>
<dbReference type="Pfam" id="PF01565">
    <property type="entry name" value="FAD_binding_4"/>
    <property type="match status" value="1"/>
</dbReference>
<dbReference type="Proteomes" id="UP000198937">
    <property type="component" value="Unassembled WGS sequence"/>
</dbReference>
<dbReference type="GO" id="GO:0071949">
    <property type="term" value="F:FAD binding"/>
    <property type="evidence" value="ECO:0007669"/>
    <property type="project" value="InterPro"/>
</dbReference>
<name>A0A1C6V2R9_9ACTN</name>
<dbReference type="Gene3D" id="3.30.43.10">
    <property type="entry name" value="Uridine Diphospho-n-acetylenolpyruvylglucosamine Reductase, domain 2"/>
    <property type="match status" value="1"/>
</dbReference>
<reference evidence="4 5" key="1">
    <citation type="submission" date="2016-06" db="EMBL/GenBank/DDBJ databases">
        <authorList>
            <person name="Kjaerup R.B."/>
            <person name="Dalgaard T.S."/>
            <person name="Juul-Madsen H.R."/>
        </authorList>
    </citation>
    <scope>NUCLEOTIDE SEQUENCE [LARGE SCALE GENOMIC DNA]</scope>
    <source>
        <strain evidence="4 5">DSM 45577</strain>
    </source>
</reference>
<accession>A0A1C6V2R9</accession>
<dbReference type="InterPro" id="IPR016167">
    <property type="entry name" value="FAD-bd_PCMH_sub1"/>
</dbReference>
<dbReference type="GO" id="GO:0016020">
    <property type="term" value="C:membrane"/>
    <property type="evidence" value="ECO:0007669"/>
    <property type="project" value="InterPro"/>
</dbReference>
<dbReference type="AlphaFoldDB" id="A0A1C6V2R9"/>
<dbReference type="GO" id="GO:0080049">
    <property type="term" value="F:L-gulono-1,4-lactone dehydrogenase activity"/>
    <property type="evidence" value="ECO:0007669"/>
    <property type="project" value="TreeGrafter"/>
</dbReference>
<dbReference type="PANTHER" id="PTHR43762">
    <property type="entry name" value="L-GULONOLACTONE OXIDASE"/>
    <property type="match status" value="1"/>
</dbReference>
<keyword evidence="5" id="KW-1185">Reference proteome</keyword>
<dbReference type="Gene3D" id="1.10.45.10">
    <property type="entry name" value="Vanillyl-alcohol Oxidase, Chain A, domain 4"/>
    <property type="match status" value="1"/>
</dbReference>
<dbReference type="InterPro" id="IPR016171">
    <property type="entry name" value="Vanillyl_alc_oxidase_C-sub2"/>
</dbReference>
<dbReference type="EMBL" id="FMIA01000002">
    <property type="protein sequence ID" value="SCL60632.1"/>
    <property type="molecule type" value="Genomic_DNA"/>
</dbReference>
<feature type="domain" description="FAD-binding PCMH-type" evidence="3">
    <location>
        <begin position="88"/>
        <end position="252"/>
    </location>
</feature>
<dbReference type="InterPro" id="IPR016166">
    <property type="entry name" value="FAD-bd_PCMH"/>
</dbReference>
<protein>
    <submittedName>
        <fullName evidence="4">Xylitol oxidase</fullName>
    </submittedName>
</protein>
<evidence type="ECO:0000313" key="4">
    <source>
        <dbReference type="EMBL" id="SCL60632.1"/>
    </source>
</evidence>
<dbReference type="InterPro" id="IPR007173">
    <property type="entry name" value="ALO_C"/>
</dbReference>
<dbReference type="InterPro" id="IPR006094">
    <property type="entry name" value="Oxid_FAD_bind_N"/>
</dbReference>
<dbReference type="InterPro" id="IPR036318">
    <property type="entry name" value="FAD-bd_PCMH-like_sf"/>
</dbReference>
<gene>
    <name evidence="4" type="ORF">GA0070617_4435</name>
</gene>
<dbReference type="InterPro" id="IPR016169">
    <property type="entry name" value="FAD-bd_PCMH_sub2"/>
</dbReference>
<dbReference type="PIRSF" id="PIRSF000136">
    <property type="entry name" value="LGO_GLO"/>
    <property type="match status" value="1"/>
</dbReference>
<dbReference type="Pfam" id="PF04030">
    <property type="entry name" value="ALO"/>
    <property type="match status" value="1"/>
</dbReference>
<dbReference type="GO" id="GO:0003885">
    <property type="term" value="F:D-arabinono-1,4-lactone oxidase activity"/>
    <property type="evidence" value="ECO:0007669"/>
    <property type="project" value="InterPro"/>
</dbReference>
<dbReference type="PANTHER" id="PTHR43762:SF1">
    <property type="entry name" value="D-ARABINONO-1,4-LACTONE OXIDASE"/>
    <property type="match status" value="1"/>
</dbReference>
<dbReference type="Gene3D" id="3.30.70.2530">
    <property type="match status" value="1"/>
</dbReference>
<keyword evidence="1" id="KW-0560">Oxidoreductase</keyword>
<feature type="region of interest" description="Disordered" evidence="2">
    <location>
        <begin position="1"/>
        <end position="74"/>
    </location>
</feature>
<organism evidence="4 5">
    <name type="scientific">Micromonospora yangpuensis</name>
    <dbReference type="NCBI Taxonomy" id="683228"/>
    <lineage>
        <taxon>Bacteria</taxon>
        <taxon>Bacillati</taxon>
        <taxon>Actinomycetota</taxon>
        <taxon>Actinomycetes</taxon>
        <taxon>Micromonosporales</taxon>
        <taxon>Micromonosporaceae</taxon>
        <taxon>Micromonospora</taxon>
    </lineage>
</organism>
<dbReference type="SUPFAM" id="SSF56176">
    <property type="entry name" value="FAD-binding/transporter-associated domain-like"/>
    <property type="match status" value="1"/>
</dbReference>
<evidence type="ECO:0000259" key="3">
    <source>
        <dbReference type="PROSITE" id="PS51387"/>
    </source>
</evidence>
<evidence type="ECO:0000313" key="5">
    <source>
        <dbReference type="Proteomes" id="UP000198937"/>
    </source>
</evidence>
<dbReference type="Gene3D" id="3.30.465.10">
    <property type="match status" value="1"/>
</dbReference>
<evidence type="ECO:0000256" key="2">
    <source>
        <dbReference type="SAM" id="MobiDB-lite"/>
    </source>
</evidence>